<evidence type="ECO:0000313" key="2">
    <source>
        <dbReference type="EMBL" id="AUB31249.1"/>
    </source>
</evidence>
<dbReference type="AlphaFoldDB" id="A0A2K8SCR1"/>
<dbReference type="EMBL" id="CP025057">
    <property type="protein sequence ID" value="AUB31249.1"/>
    <property type="molecule type" value="Genomic_DNA"/>
</dbReference>
<evidence type="ECO:0000313" key="3">
    <source>
        <dbReference type="Proteomes" id="UP000231823"/>
    </source>
</evidence>
<dbReference type="RefSeq" id="WP_100916241.1">
    <property type="nucleotide sequence ID" value="NZ_CP025057.1"/>
</dbReference>
<sequence length="282" mass="33733">MYYIFMNEKNPLSRYVNAEIRNINEVKNVMENSLIFQYLSFFSIKNSESHKKNFKNSFYNKISKSNFYGDEQLNQVLKNFSQEKWNVFIEQDKVKQFNLNQTDFNEVMIVNKYIEKIFFSYTTTFGNTEIYPNDEKGSEVYDFFSDIDYWMDNNYLNYSFGSDLYAKILFESLGAPNNKDYPKEGQDNYDNYKYNPFMWIYEMIFFSGKNDFLTDSQILSTSLLPLGNYRIFALDEENKIVKTKRPFNIYLNYSIFLLFGISCVLISYYGFNKKIYTKAGEE</sequence>
<keyword evidence="1" id="KW-0812">Transmembrane</keyword>
<keyword evidence="1" id="KW-1133">Transmembrane helix</keyword>
<name>A0A2K8SCR1_9MOLU</name>
<feature type="transmembrane region" description="Helical" evidence="1">
    <location>
        <begin position="250"/>
        <end position="271"/>
    </location>
</feature>
<dbReference type="Proteomes" id="UP000231823">
    <property type="component" value="Chromosome"/>
</dbReference>
<accession>A0A2K8SCR1</accession>
<organism evidence="2 3">
    <name type="scientific">Spiroplasma floricola 23-6</name>
    <dbReference type="NCBI Taxonomy" id="1336749"/>
    <lineage>
        <taxon>Bacteria</taxon>
        <taxon>Bacillati</taxon>
        <taxon>Mycoplasmatota</taxon>
        <taxon>Mollicutes</taxon>
        <taxon>Entomoplasmatales</taxon>
        <taxon>Spiroplasmataceae</taxon>
        <taxon>Spiroplasma</taxon>
    </lineage>
</organism>
<evidence type="ECO:0000256" key="1">
    <source>
        <dbReference type="SAM" id="Phobius"/>
    </source>
</evidence>
<keyword evidence="3" id="KW-1185">Reference proteome</keyword>
<protein>
    <submittedName>
        <fullName evidence="2">ABC transporter permease</fullName>
    </submittedName>
</protein>
<dbReference type="OrthoDB" id="388175at2"/>
<gene>
    <name evidence="2" type="ORF">SFLOR_v1c01880</name>
</gene>
<keyword evidence="1" id="KW-0472">Membrane</keyword>
<dbReference type="KEGG" id="sfz:SFLOR_v1c01880"/>
<proteinExistence type="predicted"/>
<reference evidence="2 3" key="1">
    <citation type="submission" date="2017-12" db="EMBL/GenBank/DDBJ databases">
        <title>Complete genome sequence of Spiroplasma floricola 23-6 (ATCC 29989).</title>
        <authorList>
            <person name="Tsai Y.-M."/>
            <person name="Wu P.-S."/>
            <person name="Lo W.-S."/>
            <person name="Kuo C.-H."/>
        </authorList>
    </citation>
    <scope>NUCLEOTIDE SEQUENCE [LARGE SCALE GENOMIC DNA]</scope>
    <source>
        <strain evidence="2 3">23-6</strain>
    </source>
</reference>